<name>A0ABW1J8Z9_9PSEU</name>
<dbReference type="NCBIfam" id="TIGR01554">
    <property type="entry name" value="major_cap_HK97"/>
    <property type="match status" value="1"/>
</dbReference>
<dbReference type="InterPro" id="IPR054612">
    <property type="entry name" value="Phage_capsid-like_C"/>
</dbReference>
<evidence type="ECO:0000256" key="2">
    <source>
        <dbReference type="SAM" id="MobiDB-lite"/>
    </source>
</evidence>
<feature type="compositionally biased region" description="Basic and acidic residues" evidence="2">
    <location>
        <begin position="70"/>
        <end position="89"/>
    </location>
</feature>
<proteinExistence type="predicted"/>
<dbReference type="Proteomes" id="UP001596302">
    <property type="component" value="Unassembled WGS sequence"/>
</dbReference>
<reference evidence="5" key="1">
    <citation type="journal article" date="2019" name="Int. J. Syst. Evol. Microbiol.">
        <title>The Global Catalogue of Microorganisms (GCM) 10K type strain sequencing project: providing services to taxonomists for standard genome sequencing and annotation.</title>
        <authorList>
            <consortium name="The Broad Institute Genomics Platform"/>
            <consortium name="The Broad Institute Genome Sequencing Center for Infectious Disease"/>
            <person name="Wu L."/>
            <person name="Ma J."/>
        </authorList>
    </citation>
    <scope>NUCLEOTIDE SEQUENCE [LARGE SCALE GENOMIC DNA]</scope>
    <source>
        <strain evidence="5">CCM 8391</strain>
    </source>
</reference>
<feature type="domain" description="Phage capsid-like C-terminal" evidence="3">
    <location>
        <begin position="202"/>
        <end position="481"/>
    </location>
</feature>
<accession>A0ABW1J8Z9</accession>
<comment type="subcellular location">
    <subcellularLocation>
        <location evidence="1">Virion</location>
    </subcellularLocation>
</comment>
<sequence>MRLEELRARIAEIDDELRAIHTEAGDAALTDEQQTRWDELETERATRVTESEQRQRREAALVRAAQNPRNTEHADRDPVADPRDSDPTRGRGNPWDLSAVDVPGRSHYQVGLELRARALDAAERMPAMTDARRAALTDILERFDTDRGDLARQVLVASDPAYLRAFAKGLRNELYALDDEERAAMQRASTLVRAMSLTDNAGGYLIPQQLDPTLILTSDGSTNPIREISRKVVATGDVWYGVSTTHATWSWDAEAAEVSDDATVFAQPSIPNHKGAGFIPISIEALADERNVTEAIGTVLAMGKDDLEAAAFATGTGTGQPTGIVTAIVASSPSRLVASAGADTFAVGDLYAVEEALPAKYRTRAQWVANKTIYNDVRQFGTSDSHALWERLGAGQPARLLGYPTHEASAMDGSITAAAENYVLLFGDFSNYVITDRLGMVVESIPHLFGASGRPTGQRGFYAYYRTGADSVNDGGFRLLNVT</sequence>
<dbReference type="SUPFAM" id="SSF56563">
    <property type="entry name" value="Major capsid protein gp5"/>
    <property type="match status" value="1"/>
</dbReference>
<dbReference type="Pfam" id="PF05065">
    <property type="entry name" value="Phage_capsid"/>
    <property type="match status" value="1"/>
</dbReference>
<organism evidence="4 5">
    <name type="scientific">Pseudonocardia hispaniensis</name>
    <dbReference type="NCBI Taxonomy" id="904933"/>
    <lineage>
        <taxon>Bacteria</taxon>
        <taxon>Bacillati</taxon>
        <taxon>Actinomycetota</taxon>
        <taxon>Actinomycetes</taxon>
        <taxon>Pseudonocardiales</taxon>
        <taxon>Pseudonocardiaceae</taxon>
        <taxon>Pseudonocardia</taxon>
    </lineage>
</organism>
<evidence type="ECO:0000313" key="5">
    <source>
        <dbReference type="Proteomes" id="UP001596302"/>
    </source>
</evidence>
<evidence type="ECO:0000259" key="3">
    <source>
        <dbReference type="Pfam" id="PF05065"/>
    </source>
</evidence>
<dbReference type="EMBL" id="JBHSQW010000044">
    <property type="protein sequence ID" value="MFC5996945.1"/>
    <property type="molecule type" value="Genomic_DNA"/>
</dbReference>
<dbReference type="Gene3D" id="3.30.2400.10">
    <property type="entry name" value="Major capsid protein gp5"/>
    <property type="match status" value="1"/>
</dbReference>
<dbReference type="InterPro" id="IPR024455">
    <property type="entry name" value="Phage_capsid"/>
</dbReference>
<dbReference type="RefSeq" id="WP_379587822.1">
    <property type="nucleotide sequence ID" value="NZ_JBHSQW010000044.1"/>
</dbReference>
<comment type="caution">
    <text evidence="4">The sequence shown here is derived from an EMBL/GenBank/DDBJ whole genome shotgun (WGS) entry which is preliminary data.</text>
</comment>
<gene>
    <name evidence="4" type="ORF">ACFQE5_22295</name>
</gene>
<evidence type="ECO:0000313" key="4">
    <source>
        <dbReference type="EMBL" id="MFC5996945.1"/>
    </source>
</evidence>
<feature type="compositionally biased region" description="Basic and acidic residues" evidence="2">
    <location>
        <begin position="33"/>
        <end position="60"/>
    </location>
</feature>
<protein>
    <submittedName>
        <fullName evidence="4">Phage major capsid protein</fullName>
    </submittedName>
</protein>
<evidence type="ECO:0000256" key="1">
    <source>
        <dbReference type="ARBA" id="ARBA00004328"/>
    </source>
</evidence>
<keyword evidence="5" id="KW-1185">Reference proteome</keyword>
<feature type="region of interest" description="Disordered" evidence="2">
    <location>
        <begin position="24"/>
        <end position="100"/>
    </location>
</feature>